<accession>A0ACB9Z2Z6</accession>
<proteinExistence type="predicted"/>
<evidence type="ECO:0000313" key="2">
    <source>
        <dbReference type="Proteomes" id="UP001497700"/>
    </source>
</evidence>
<sequence length="419" mass="45851">MGSLVPEPSPPRRRHRPLREAIPPLILGTATFNTQYVPDPFDLPALSIVSRALDLGVRAFDTSPYYGPSERILGDALAHPAVAERHPRCSYFLVTKAGRVAGGEFDYSPAWVRYSVLRSLERLHTPYLDLVYMHDVEFVSPAEVLAAVRELRRLRAEGVLRYVGISGYPVGTLCALAEMVRRETGEPLDAVLSYGHYTIQNTTLGASAMARFDGAGVDVVLNASMLGMGLLTTRGADAGPLATWHPSPEGLRKACQDLVPIAAEAEEKLEVVAIRWALDNWSRVGASKGASTSRLATGDRVGVSVMGISSVAELEETCRVFNSVVEGLEPETADDAEQTRRRRWSLDRRRKIQGLVEKMWTVLGEWKDYSWSSPEPGFVNARKPADVGVTPDDGILAKHAAKSQVRVQVEELPVEQVAA</sequence>
<protein>
    <submittedName>
        <fullName evidence="1">Aldo/keto reductase</fullName>
    </submittedName>
</protein>
<dbReference type="Proteomes" id="UP001497700">
    <property type="component" value="Unassembled WGS sequence"/>
</dbReference>
<name>A0ACB9Z2Z6_9PEZI</name>
<keyword evidence="2" id="KW-1185">Reference proteome</keyword>
<organism evidence="1 2">
    <name type="scientific">Hypoxylon rubiginosum</name>
    <dbReference type="NCBI Taxonomy" id="110542"/>
    <lineage>
        <taxon>Eukaryota</taxon>
        <taxon>Fungi</taxon>
        <taxon>Dikarya</taxon>
        <taxon>Ascomycota</taxon>
        <taxon>Pezizomycotina</taxon>
        <taxon>Sordariomycetes</taxon>
        <taxon>Xylariomycetidae</taxon>
        <taxon>Xylariales</taxon>
        <taxon>Hypoxylaceae</taxon>
        <taxon>Hypoxylon</taxon>
    </lineage>
</organism>
<reference evidence="1 2" key="1">
    <citation type="journal article" date="2022" name="New Phytol.">
        <title>Ecological generalism drives hyperdiversity of secondary metabolite gene clusters in xylarialean endophytes.</title>
        <authorList>
            <person name="Franco M.E.E."/>
            <person name="Wisecaver J.H."/>
            <person name="Arnold A.E."/>
            <person name="Ju Y.M."/>
            <person name="Slot J.C."/>
            <person name="Ahrendt S."/>
            <person name="Moore L.P."/>
            <person name="Eastman K.E."/>
            <person name="Scott K."/>
            <person name="Konkel Z."/>
            <person name="Mondo S.J."/>
            <person name="Kuo A."/>
            <person name="Hayes R.D."/>
            <person name="Haridas S."/>
            <person name="Andreopoulos B."/>
            <person name="Riley R."/>
            <person name="LaButti K."/>
            <person name="Pangilinan J."/>
            <person name="Lipzen A."/>
            <person name="Amirebrahimi M."/>
            <person name="Yan J."/>
            <person name="Adam C."/>
            <person name="Keymanesh K."/>
            <person name="Ng V."/>
            <person name="Louie K."/>
            <person name="Northen T."/>
            <person name="Drula E."/>
            <person name="Henrissat B."/>
            <person name="Hsieh H.M."/>
            <person name="Youens-Clark K."/>
            <person name="Lutzoni F."/>
            <person name="Miadlikowska J."/>
            <person name="Eastwood D.C."/>
            <person name="Hamelin R.C."/>
            <person name="Grigoriev I.V."/>
            <person name="U'Ren J.M."/>
        </authorList>
    </citation>
    <scope>NUCLEOTIDE SEQUENCE [LARGE SCALE GENOMIC DNA]</scope>
    <source>
        <strain evidence="1 2">CBS 119005</strain>
    </source>
</reference>
<gene>
    <name evidence="1" type="ORF">F4820DRAFT_281727</name>
</gene>
<evidence type="ECO:0000313" key="1">
    <source>
        <dbReference type="EMBL" id="KAI4865682.1"/>
    </source>
</evidence>
<comment type="caution">
    <text evidence="1">The sequence shown here is derived from an EMBL/GenBank/DDBJ whole genome shotgun (WGS) entry which is preliminary data.</text>
</comment>
<dbReference type="EMBL" id="MU393468">
    <property type="protein sequence ID" value="KAI4865682.1"/>
    <property type="molecule type" value="Genomic_DNA"/>
</dbReference>